<accession>A0A939IKJ7</accession>
<evidence type="ECO:0000259" key="1">
    <source>
        <dbReference type="Pfam" id="PF00043"/>
    </source>
</evidence>
<evidence type="ECO:0000313" key="2">
    <source>
        <dbReference type="EMBL" id="MBN7798824.1"/>
    </source>
</evidence>
<reference evidence="2" key="1">
    <citation type="submission" date="2021-02" db="EMBL/GenBank/DDBJ databases">
        <title>PHA producing bacteria isolated from coastal sediment in Guangdong, Shenzhen.</title>
        <authorList>
            <person name="Zheng W."/>
            <person name="Yu S."/>
            <person name="Huang Y."/>
        </authorList>
    </citation>
    <scope>NUCLEOTIDE SEQUENCE</scope>
    <source>
        <strain evidence="2">TN14-10</strain>
    </source>
</reference>
<proteinExistence type="predicted"/>
<dbReference type="AlphaFoldDB" id="A0A939IKJ7"/>
<sequence>MDYLSVSDAKSLPGLRLVLTAGVPGPWGEAAKAILNFKGLDFLPVRQVAGQANEELREWTGQDSAPVAVPGDGPPVSHWLDLLHLAERLAPQAPLLPAGLDLRQQAIGLSALIAGVDGFGWQRRLMLLHPGMQSDDPPAAVARMAAKYGYSAAAAVAAPAQLARICDYLDRQLEVRQAAGSQYFVGDSLTAVDIYWANFAGMVDPLPHEVNPMPESMRAVYASGGDSVRGLLTPRLLAHRERMYERHLRLPLDF</sequence>
<dbReference type="RefSeq" id="WP_206562273.1">
    <property type="nucleotide sequence ID" value="NZ_JAFKCZ010000019.1"/>
</dbReference>
<dbReference type="Pfam" id="PF00043">
    <property type="entry name" value="GST_C"/>
    <property type="match status" value="1"/>
</dbReference>
<organism evidence="2 3">
    <name type="scientific">Parahaliea mediterranea</name>
    <dbReference type="NCBI Taxonomy" id="651086"/>
    <lineage>
        <taxon>Bacteria</taxon>
        <taxon>Pseudomonadati</taxon>
        <taxon>Pseudomonadota</taxon>
        <taxon>Gammaproteobacteria</taxon>
        <taxon>Cellvibrionales</taxon>
        <taxon>Halieaceae</taxon>
        <taxon>Parahaliea</taxon>
    </lineage>
</organism>
<protein>
    <submittedName>
        <fullName evidence="2">Glutathione S-transferase family protein</fullName>
    </submittedName>
</protein>
<dbReference type="Proteomes" id="UP000664303">
    <property type="component" value="Unassembled WGS sequence"/>
</dbReference>
<dbReference type="InterPro" id="IPR036282">
    <property type="entry name" value="Glutathione-S-Trfase_C_sf"/>
</dbReference>
<keyword evidence="3" id="KW-1185">Reference proteome</keyword>
<dbReference type="EMBL" id="JAFKCZ010000019">
    <property type="protein sequence ID" value="MBN7798824.1"/>
    <property type="molecule type" value="Genomic_DNA"/>
</dbReference>
<dbReference type="Gene3D" id="1.20.1050.10">
    <property type="match status" value="1"/>
</dbReference>
<dbReference type="Gene3D" id="3.40.30.10">
    <property type="entry name" value="Glutaredoxin"/>
    <property type="match status" value="1"/>
</dbReference>
<dbReference type="SUPFAM" id="SSF47616">
    <property type="entry name" value="GST C-terminal domain-like"/>
    <property type="match status" value="1"/>
</dbReference>
<evidence type="ECO:0000313" key="3">
    <source>
        <dbReference type="Proteomes" id="UP000664303"/>
    </source>
</evidence>
<name>A0A939IKJ7_9GAMM</name>
<comment type="caution">
    <text evidence="2">The sequence shown here is derived from an EMBL/GenBank/DDBJ whole genome shotgun (WGS) entry which is preliminary data.</text>
</comment>
<dbReference type="InterPro" id="IPR004046">
    <property type="entry name" value="GST_C"/>
</dbReference>
<gene>
    <name evidence="2" type="ORF">JYP50_19645</name>
</gene>
<feature type="domain" description="Glutathione S-transferase C-terminal" evidence="1">
    <location>
        <begin position="150"/>
        <end position="210"/>
    </location>
</feature>